<reference evidence="2 3" key="1">
    <citation type="submission" date="2016-03" db="EMBL/GenBank/DDBJ databases">
        <title>Whole genome sequencing of Grifola frondosa 9006-11.</title>
        <authorList>
            <person name="Min B."/>
            <person name="Park H."/>
            <person name="Kim J.-G."/>
            <person name="Cho H."/>
            <person name="Oh Y.-L."/>
            <person name="Kong W.-S."/>
            <person name="Choi I.-G."/>
        </authorList>
    </citation>
    <scope>NUCLEOTIDE SEQUENCE [LARGE SCALE GENOMIC DNA]</scope>
    <source>
        <strain evidence="2 3">9006-11</strain>
    </source>
</reference>
<protein>
    <submittedName>
        <fullName evidence="2">Uncharacterized protein</fullName>
    </submittedName>
</protein>
<evidence type="ECO:0000256" key="1">
    <source>
        <dbReference type="SAM" id="MobiDB-lite"/>
    </source>
</evidence>
<feature type="region of interest" description="Disordered" evidence="1">
    <location>
        <begin position="47"/>
        <end position="66"/>
    </location>
</feature>
<dbReference type="Proteomes" id="UP000092993">
    <property type="component" value="Unassembled WGS sequence"/>
</dbReference>
<evidence type="ECO:0000313" key="3">
    <source>
        <dbReference type="Proteomes" id="UP000092993"/>
    </source>
</evidence>
<dbReference type="AlphaFoldDB" id="A0A1C7M3U9"/>
<accession>A0A1C7M3U9</accession>
<keyword evidence="3" id="KW-1185">Reference proteome</keyword>
<gene>
    <name evidence="2" type="ORF">A0H81_08480</name>
</gene>
<dbReference type="EMBL" id="LUGG01000011">
    <property type="protein sequence ID" value="OBZ71167.1"/>
    <property type="molecule type" value="Genomic_DNA"/>
</dbReference>
<evidence type="ECO:0000313" key="2">
    <source>
        <dbReference type="EMBL" id="OBZ71167.1"/>
    </source>
</evidence>
<organism evidence="2 3">
    <name type="scientific">Grifola frondosa</name>
    <name type="common">Maitake</name>
    <name type="synonym">Polyporus frondosus</name>
    <dbReference type="NCBI Taxonomy" id="5627"/>
    <lineage>
        <taxon>Eukaryota</taxon>
        <taxon>Fungi</taxon>
        <taxon>Dikarya</taxon>
        <taxon>Basidiomycota</taxon>
        <taxon>Agaricomycotina</taxon>
        <taxon>Agaricomycetes</taxon>
        <taxon>Polyporales</taxon>
        <taxon>Grifolaceae</taxon>
        <taxon>Grifola</taxon>
    </lineage>
</organism>
<name>A0A1C7M3U9_GRIFR</name>
<comment type="caution">
    <text evidence="2">The sequence shown here is derived from an EMBL/GenBank/DDBJ whole genome shotgun (WGS) entry which is preliminary data.</text>
</comment>
<proteinExistence type="predicted"/>
<sequence>MDALNALRASVSAVPPTHCLDAPMQTCLQSGIEHILTPRPRKFCEEHMDEDASEGESANPFQRQSPERIVTSIPRSLVCIKEAVEAAIFILFSSKPLQTCTA</sequence>